<feature type="region of interest" description="Disordered" evidence="1">
    <location>
        <begin position="455"/>
        <end position="591"/>
    </location>
</feature>
<keyword evidence="3" id="KW-1185">Reference proteome</keyword>
<feature type="compositionally biased region" description="Basic and acidic residues" evidence="1">
    <location>
        <begin position="565"/>
        <end position="591"/>
    </location>
</feature>
<dbReference type="OrthoDB" id="10007778at2759"/>
<feature type="compositionally biased region" description="Acidic residues" evidence="1">
    <location>
        <begin position="135"/>
        <end position="146"/>
    </location>
</feature>
<sequence>MDRRKLAPRAVEVLTHPRNQVAERRLQLDLRKLDLHAARAANKIKNEISLLRATVPSSDGSGMRKRSIHEFPHLQGAMFAHDGEMKRPVSRQTRNTIYRASVELVRPPSIYDSADKDGVPVIQVEDEKEEKENEEKDNDSDSDTMSEDLPMVPFQTQITLPKFHVLIQALVNKSRAAGGRLHQALRPEKNARFKAIARAALNKARLEKKAEIDQENMNDGIADCSSSTTADEASTKENKDLKYDLSYQRQNSASRARKVAPGKQSSTKDKDMPTGQSMASCGKEEKRMVCPPPGMSARSKSAPNLKLSPENLEANSKMYSKRVLTTNEFLNSLAPNTQPWRTQSALANRRHPSGSFDSTSAAVGTRATKSAGVFRSLGTYMYGENYYPASSISRTGHPSERFPVYNAWQIKKAQPEKPRVPIWKRKSVRDNCSACRNKLRQERSVELAKAFRSTFEAPAEGSRGPSAVSPGGSRANSAVPLGRSRAASVMSPGGYRRASVVSPAGLRGITLESPGGFRSASALEPRGDGKVEAETVRVRSVSAAAEDPSGGGAGSPQPTSGEPHPPPDKPAPKKVKNDLLNPDKLEEFRRQLEKNRQMHTANTMAVNVAFFGLKA</sequence>
<gene>
    <name evidence="2" type="primary">Hypp196</name>
    <name evidence="2" type="ORF">BLAG_LOCUS604</name>
</gene>
<feature type="region of interest" description="Disordered" evidence="1">
    <location>
        <begin position="109"/>
        <end position="148"/>
    </location>
</feature>
<accession>A0A8J9VAY7</accession>
<evidence type="ECO:0000313" key="2">
    <source>
        <dbReference type="EMBL" id="CAH1228137.1"/>
    </source>
</evidence>
<protein>
    <submittedName>
        <fullName evidence="2">Hypp196 protein</fullName>
    </submittedName>
</protein>
<evidence type="ECO:0000256" key="1">
    <source>
        <dbReference type="SAM" id="MobiDB-lite"/>
    </source>
</evidence>
<dbReference type="Proteomes" id="UP000838412">
    <property type="component" value="Chromosome 1"/>
</dbReference>
<feature type="compositionally biased region" description="Basic and acidic residues" evidence="1">
    <location>
        <begin position="233"/>
        <end position="243"/>
    </location>
</feature>
<name>A0A8J9VAY7_BRALA</name>
<feature type="compositionally biased region" description="Basic and acidic residues" evidence="1">
    <location>
        <begin position="525"/>
        <end position="537"/>
    </location>
</feature>
<organism evidence="2 3">
    <name type="scientific">Branchiostoma lanceolatum</name>
    <name type="common">Common lancelet</name>
    <name type="synonym">Amphioxus lanceolatum</name>
    <dbReference type="NCBI Taxonomy" id="7740"/>
    <lineage>
        <taxon>Eukaryota</taxon>
        <taxon>Metazoa</taxon>
        <taxon>Chordata</taxon>
        <taxon>Cephalochordata</taxon>
        <taxon>Leptocardii</taxon>
        <taxon>Amphioxiformes</taxon>
        <taxon>Branchiostomatidae</taxon>
        <taxon>Branchiostoma</taxon>
    </lineage>
</organism>
<proteinExistence type="predicted"/>
<reference evidence="2" key="1">
    <citation type="submission" date="2022-01" db="EMBL/GenBank/DDBJ databases">
        <authorList>
            <person name="Braso-Vives M."/>
        </authorList>
    </citation>
    <scope>NUCLEOTIDE SEQUENCE</scope>
</reference>
<evidence type="ECO:0000313" key="3">
    <source>
        <dbReference type="Proteomes" id="UP000838412"/>
    </source>
</evidence>
<feature type="region of interest" description="Disordered" evidence="1">
    <location>
        <begin position="217"/>
        <end position="286"/>
    </location>
</feature>
<dbReference type="EMBL" id="OV696686">
    <property type="protein sequence ID" value="CAH1228137.1"/>
    <property type="molecule type" value="Genomic_DNA"/>
</dbReference>
<dbReference type="AlphaFoldDB" id="A0A8J9VAY7"/>